<dbReference type="EMBL" id="SNVV01000050">
    <property type="protein sequence ID" value="TDN42488.1"/>
    <property type="molecule type" value="Genomic_DNA"/>
</dbReference>
<proteinExistence type="predicted"/>
<evidence type="ECO:0000259" key="2">
    <source>
        <dbReference type="Pfam" id="PF01609"/>
    </source>
</evidence>
<evidence type="ECO:0000256" key="1">
    <source>
        <dbReference type="SAM" id="MobiDB-lite"/>
    </source>
</evidence>
<evidence type="ECO:0000313" key="3">
    <source>
        <dbReference type="EMBL" id="TDN42488.1"/>
    </source>
</evidence>
<dbReference type="PANTHER" id="PTHR35604:SF2">
    <property type="entry name" value="TRANSPOSASE INSH FOR INSERTION SEQUENCE ELEMENT IS5A-RELATED"/>
    <property type="match status" value="1"/>
</dbReference>
<gene>
    <name evidence="3" type="ORF">C7389_1505</name>
</gene>
<comment type="caution">
    <text evidence="3">The sequence shown here is derived from an EMBL/GenBank/DDBJ whole genome shotgun (WGS) entry which is preliminary data.</text>
</comment>
<evidence type="ECO:0000313" key="4">
    <source>
        <dbReference type="Proteomes" id="UP000295129"/>
    </source>
</evidence>
<accession>A0A4R6DET1</accession>
<sequence>MVDFKGEKRSNATHQSTTDPDSRLMRKGNGQPAKLSYGGHVLMENRNGLCVDILVTESTQAEHRAARSMLTRARRRRIHPKTLGADKGYYAKDFVAHLREHRVRPHIARIENHNTPGLDDFGCRIQPAENREIERFGSGSVIRAGERGGDAPPRRIAFAARIELEIQFSRRSHHENQPAPFRWRGVQRFCIDLLAGSTGFLPGATPVKLAPPGVSSSGFSRRAGLQATPICLEWRFAGVAAGRERRVRRC</sequence>
<organism evidence="3 4">
    <name type="scientific">Azoarcus indigens</name>
    <dbReference type="NCBI Taxonomy" id="29545"/>
    <lineage>
        <taxon>Bacteria</taxon>
        <taxon>Pseudomonadati</taxon>
        <taxon>Pseudomonadota</taxon>
        <taxon>Betaproteobacteria</taxon>
        <taxon>Rhodocyclales</taxon>
        <taxon>Zoogloeaceae</taxon>
        <taxon>Azoarcus</taxon>
    </lineage>
</organism>
<protein>
    <submittedName>
        <fullName evidence="3">DDE family transposase</fullName>
    </submittedName>
</protein>
<dbReference type="PANTHER" id="PTHR35604">
    <property type="entry name" value="TRANSPOSASE INSH FOR INSERTION SEQUENCE ELEMENT IS5A-RELATED"/>
    <property type="match status" value="1"/>
</dbReference>
<dbReference type="GO" id="GO:0006313">
    <property type="term" value="P:DNA transposition"/>
    <property type="evidence" value="ECO:0007669"/>
    <property type="project" value="InterPro"/>
</dbReference>
<name>A0A4R6DET1_9RHOO</name>
<dbReference type="AlphaFoldDB" id="A0A4R6DET1"/>
<feature type="domain" description="Transposase IS4-like" evidence="2">
    <location>
        <begin position="29"/>
        <end position="108"/>
    </location>
</feature>
<keyword evidence="4" id="KW-1185">Reference proteome</keyword>
<dbReference type="Pfam" id="PF01609">
    <property type="entry name" value="DDE_Tnp_1"/>
    <property type="match status" value="1"/>
</dbReference>
<dbReference type="GO" id="GO:0004803">
    <property type="term" value="F:transposase activity"/>
    <property type="evidence" value="ECO:0007669"/>
    <property type="project" value="InterPro"/>
</dbReference>
<dbReference type="InterPro" id="IPR002559">
    <property type="entry name" value="Transposase_11"/>
</dbReference>
<dbReference type="GO" id="GO:0003677">
    <property type="term" value="F:DNA binding"/>
    <property type="evidence" value="ECO:0007669"/>
    <property type="project" value="InterPro"/>
</dbReference>
<feature type="compositionally biased region" description="Basic and acidic residues" evidence="1">
    <location>
        <begin position="1"/>
        <end position="10"/>
    </location>
</feature>
<reference evidence="3 4" key="1">
    <citation type="submission" date="2019-03" db="EMBL/GenBank/DDBJ databases">
        <title>Genomic Encyclopedia of Type Strains, Phase IV (KMG-IV): sequencing the most valuable type-strain genomes for metagenomic binning, comparative biology and taxonomic classification.</title>
        <authorList>
            <person name="Goeker M."/>
        </authorList>
    </citation>
    <scope>NUCLEOTIDE SEQUENCE [LARGE SCALE GENOMIC DNA]</scope>
    <source>
        <strain evidence="3 4">DSM 12121</strain>
    </source>
</reference>
<dbReference type="Proteomes" id="UP000295129">
    <property type="component" value="Unassembled WGS sequence"/>
</dbReference>
<feature type="region of interest" description="Disordered" evidence="1">
    <location>
        <begin position="1"/>
        <end position="32"/>
    </location>
</feature>